<accession>A0A0E9QD82</accession>
<evidence type="ECO:0000313" key="1">
    <source>
        <dbReference type="EMBL" id="JAH14275.1"/>
    </source>
</evidence>
<reference evidence="1" key="1">
    <citation type="submission" date="2014-11" db="EMBL/GenBank/DDBJ databases">
        <authorList>
            <person name="Amaro Gonzalez C."/>
        </authorList>
    </citation>
    <scope>NUCLEOTIDE SEQUENCE</scope>
</reference>
<dbReference type="AlphaFoldDB" id="A0A0E9QD82"/>
<reference evidence="1" key="2">
    <citation type="journal article" date="2015" name="Fish Shellfish Immunol.">
        <title>Early steps in the European eel (Anguilla anguilla)-Vibrio vulnificus interaction in the gills: Role of the RtxA13 toxin.</title>
        <authorList>
            <person name="Callol A."/>
            <person name="Pajuelo D."/>
            <person name="Ebbesson L."/>
            <person name="Teles M."/>
            <person name="MacKenzie S."/>
            <person name="Amaro C."/>
        </authorList>
    </citation>
    <scope>NUCLEOTIDE SEQUENCE</scope>
</reference>
<organism evidence="1">
    <name type="scientific">Anguilla anguilla</name>
    <name type="common">European freshwater eel</name>
    <name type="synonym">Muraena anguilla</name>
    <dbReference type="NCBI Taxonomy" id="7936"/>
    <lineage>
        <taxon>Eukaryota</taxon>
        <taxon>Metazoa</taxon>
        <taxon>Chordata</taxon>
        <taxon>Craniata</taxon>
        <taxon>Vertebrata</taxon>
        <taxon>Euteleostomi</taxon>
        <taxon>Actinopterygii</taxon>
        <taxon>Neopterygii</taxon>
        <taxon>Teleostei</taxon>
        <taxon>Anguilliformes</taxon>
        <taxon>Anguillidae</taxon>
        <taxon>Anguilla</taxon>
    </lineage>
</organism>
<protein>
    <submittedName>
        <fullName evidence="1">Uncharacterized protein</fullName>
    </submittedName>
</protein>
<sequence>MSVILLVSARFSDMFGILRVVPVTFSGRSGPQ</sequence>
<proteinExistence type="predicted"/>
<dbReference type="EMBL" id="GBXM01094302">
    <property type="protein sequence ID" value="JAH14275.1"/>
    <property type="molecule type" value="Transcribed_RNA"/>
</dbReference>
<name>A0A0E9QD82_ANGAN</name>